<dbReference type="EMBL" id="QJJK01000011">
    <property type="protein sequence ID" value="PXW54542.1"/>
    <property type="molecule type" value="Genomic_DNA"/>
</dbReference>
<dbReference type="Proteomes" id="UP000248021">
    <property type="component" value="Unassembled WGS sequence"/>
</dbReference>
<evidence type="ECO:0000313" key="1">
    <source>
        <dbReference type="EMBL" id="PXW54542.1"/>
    </source>
</evidence>
<sequence length="50" mass="5413">MWCDLAGEAMVLRVRRDLASGGASARRAREALSTGMVKNVARPTIVAIER</sequence>
<evidence type="ECO:0000313" key="2">
    <source>
        <dbReference type="Proteomes" id="UP000248021"/>
    </source>
</evidence>
<keyword evidence="2" id="KW-1185">Reference proteome</keyword>
<dbReference type="AlphaFoldDB" id="A0A2V3TYF3"/>
<gene>
    <name evidence="1" type="ORF">C7450_11173</name>
</gene>
<reference evidence="1 2" key="1">
    <citation type="submission" date="2018-05" db="EMBL/GenBank/DDBJ databases">
        <title>Genomic Encyclopedia of Type Strains, Phase IV (KMG-IV): sequencing the most valuable type-strain genomes for metagenomic binning, comparative biology and taxonomic classification.</title>
        <authorList>
            <person name="Goeker M."/>
        </authorList>
    </citation>
    <scope>NUCLEOTIDE SEQUENCE [LARGE SCALE GENOMIC DNA]</scope>
    <source>
        <strain evidence="1 2">DSM 6462</strain>
    </source>
</reference>
<protein>
    <submittedName>
        <fullName evidence="1">Uncharacterized protein</fullName>
    </submittedName>
</protein>
<name>A0A2V3TYF3_9HYPH</name>
<proteinExistence type="predicted"/>
<organism evidence="1 2">
    <name type="scientific">Chelatococcus asaccharovorans</name>
    <dbReference type="NCBI Taxonomy" id="28210"/>
    <lineage>
        <taxon>Bacteria</taxon>
        <taxon>Pseudomonadati</taxon>
        <taxon>Pseudomonadota</taxon>
        <taxon>Alphaproteobacteria</taxon>
        <taxon>Hyphomicrobiales</taxon>
        <taxon>Chelatococcaceae</taxon>
        <taxon>Chelatococcus</taxon>
    </lineage>
</organism>
<accession>A0A2V3TYF3</accession>
<comment type="caution">
    <text evidence="1">The sequence shown here is derived from an EMBL/GenBank/DDBJ whole genome shotgun (WGS) entry which is preliminary data.</text>
</comment>